<feature type="transmembrane region" description="Helical" evidence="9">
    <location>
        <begin position="506"/>
        <end position="530"/>
    </location>
</feature>
<feature type="transmembrane region" description="Helical" evidence="9">
    <location>
        <begin position="262"/>
        <end position="286"/>
    </location>
</feature>
<organism evidence="11 12">
    <name type="scientific">Adineta steineri</name>
    <dbReference type="NCBI Taxonomy" id="433720"/>
    <lineage>
        <taxon>Eukaryota</taxon>
        <taxon>Metazoa</taxon>
        <taxon>Spiralia</taxon>
        <taxon>Gnathifera</taxon>
        <taxon>Rotifera</taxon>
        <taxon>Eurotatoria</taxon>
        <taxon>Bdelloidea</taxon>
        <taxon>Adinetida</taxon>
        <taxon>Adinetidae</taxon>
        <taxon>Adineta</taxon>
    </lineage>
</organism>
<dbReference type="GO" id="GO:0005886">
    <property type="term" value="C:plasma membrane"/>
    <property type="evidence" value="ECO:0007669"/>
    <property type="project" value="UniProtKB-SubCell"/>
</dbReference>
<feature type="domain" description="EGF-like" evidence="10">
    <location>
        <begin position="5"/>
        <end position="42"/>
    </location>
</feature>
<keyword evidence="3" id="KW-1003">Cell membrane</keyword>
<dbReference type="PROSITE" id="PS00022">
    <property type="entry name" value="EGF_1"/>
    <property type="match status" value="1"/>
</dbReference>
<dbReference type="Proteomes" id="UP000663845">
    <property type="component" value="Unassembled WGS sequence"/>
</dbReference>
<evidence type="ECO:0000256" key="9">
    <source>
        <dbReference type="SAM" id="Phobius"/>
    </source>
</evidence>
<keyword evidence="7" id="KW-0675">Receptor</keyword>
<keyword evidence="8" id="KW-1015">Disulfide bond</keyword>
<dbReference type="Pfam" id="PF14752">
    <property type="entry name" value="RBP_receptor"/>
    <property type="match status" value="2"/>
</dbReference>
<dbReference type="PANTHER" id="PTHR21444">
    <property type="entry name" value="COILED-COIL DOMAIN-CONTAINING PROTEIN 180"/>
    <property type="match status" value="1"/>
</dbReference>
<evidence type="ECO:0000256" key="2">
    <source>
        <dbReference type="ARBA" id="ARBA00022448"/>
    </source>
</evidence>
<evidence type="ECO:0000256" key="8">
    <source>
        <dbReference type="PROSITE-ProRule" id="PRU00076"/>
    </source>
</evidence>
<feature type="transmembrane region" description="Helical" evidence="9">
    <location>
        <begin position="51"/>
        <end position="69"/>
    </location>
</feature>
<evidence type="ECO:0000256" key="6">
    <source>
        <dbReference type="ARBA" id="ARBA00023136"/>
    </source>
</evidence>
<evidence type="ECO:0000256" key="5">
    <source>
        <dbReference type="ARBA" id="ARBA00022989"/>
    </source>
</evidence>
<evidence type="ECO:0000313" key="12">
    <source>
        <dbReference type="Proteomes" id="UP000663845"/>
    </source>
</evidence>
<comment type="caution">
    <text evidence="8">Lacks conserved residue(s) required for the propagation of feature annotation.</text>
</comment>
<reference evidence="11" key="1">
    <citation type="submission" date="2021-02" db="EMBL/GenBank/DDBJ databases">
        <authorList>
            <person name="Nowell W R."/>
        </authorList>
    </citation>
    <scope>NUCLEOTIDE SEQUENCE</scope>
</reference>
<comment type="caution">
    <text evidence="11">The sequence shown here is derived from an EMBL/GenBank/DDBJ whole genome shotgun (WGS) entry which is preliminary data.</text>
</comment>
<sequence>MRQRNYLDCSTDNKCGSYGYCYEADDELLCECKFWWDGQYCNHQSSNGKQVIALGCLTAALILTFYGLNVGRKIYLKRKAPKEEKKKDEYDDPKLLNHAFTHMKKSFPLSSIIIAVLLMILAAVALVVKWALLRPIHNDIVNKFKTEQPIYYSRPSFCDAFENDGFNIVTLAVAGALVLVCIIVTERISCMTNKCYGRGAPPMPLDFFAHTDRKFAAVVFAVISNELLEIAAELSGSTDKGLGILVKFLLRVLKVITMGFRFYPILACIHINTMVTLILASLYAWLDFSTSVIVTGTCNPTYYPDYDEYISNASDIEFNFQYFGTGSGLLVVELVTDIPMYLCLAYISIKLPMLVIGKILKLRKRNISVEKQMARLLTRDENNLIKITTTDSVQMRYVRNIFLPDDQRPRSKSIYARIIPRFLYEWRDDFQFSPRVLCVYSSIFLLLYFITIQAVVKVIPIIFSLQDTIQQSVDLLIQSISTLKDQAGQDNADPIKSTWPIPNVVAIYSSAVVMTVTIITIQLVVLLVNIRRNLLQAYRGDDTEIPRRTRKDYVSYATGSFHFAGYFIGYFISGFILIAIFSTVICALLGSFIQYGSAKALETLLKAIIPSILLVLFKMYLNKVLTQFVFLQHYGDVLALNNRRFYMIFLYFNFFLDAFLGFVSSIVRLIKSLIGGILYMCRLDYSAMGRKLETLDSGFAAYCGFIHTECTHRHPIMLVFVSYLFNALKTKEYIRDEESVTDTPLDEKSAIRKKKSIRYIRKWRLAAFLVRNPSIVFLRKSFLKQLTFDEVRALNDLDNNNRIDTQRTIAFYTHQMAAKRASFAPTSRSSVTIERF</sequence>
<keyword evidence="2" id="KW-0813">Transport</keyword>
<name>A0A814MWQ8_9BILA</name>
<evidence type="ECO:0000313" key="11">
    <source>
        <dbReference type="EMBL" id="CAF1084979.1"/>
    </source>
</evidence>
<dbReference type="InterPro" id="IPR000742">
    <property type="entry name" value="EGF"/>
</dbReference>
<dbReference type="GO" id="GO:0071939">
    <property type="term" value="P:vitamin A import into cell"/>
    <property type="evidence" value="ECO:0007669"/>
    <property type="project" value="TreeGrafter"/>
</dbReference>
<comment type="subcellular location">
    <subcellularLocation>
        <location evidence="1">Cell membrane</location>
        <topology evidence="1">Multi-pass membrane protein</topology>
    </subcellularLocation>
</comment>
<keyword evidence="6 9" id="KW-0472">Membrane</keyword>
<proteinExistence type="predicted"/>
<dbReference type="GO" id="GO:0034632">
    <property type="term" value="F:retinol transmembrane transporter activity"/>
    <property type="evidence" value="ECO:0007669"/>
    <property type="project" value="InterPro"/>
</dbReference>
<evidence type="ECO:0000256" key="7">
    <source>
        <dbReference type="ARBA" id="ARBA00023170"/>
    </source>
</evidence>
<feature type="disulfide bond" evidence="8">
    <location>
        <begin position="32"/>
        <end position="41"/>
    </location>
</feature>
<gene>
    <name evidence="11" type="ORF">JYZ213_LOCUS20508</name>
</gene>
<protein>
    <recommendedName>
        <fullName evidence="10">EGF-like domain-containing protein</fullName>
    </recommendedName>
</protein>
<dbReference type="PANTHER" id="PTHR21444:SF15">
    <property type="entry name" value="RECEPTOR FOR RETINOL UPTAKE STRA6"/>
    <property type="match status" value="1"/>
</dbReference>
<evidence type="ECO:0000256" key="3">
    <source>
        <dbReference type="ARBA" id="ARBA00022475"/>
    </source>
</evidence>
<feature type="transmembrane region" description="Helical" evidence="9">
    <location>
        <begin position="645"/>
        <end position="670"/>
    </location>
</feature>
<feature type="transmembrane region" description="Helical" evidence="9">
    <location>
        <begin position="338"/>
        <end position="356"/>
    </location>
</feature>
<dbReference type="AlphaFoldDB" id="A0A814MWQ8"/>
<feature type="transmembrane region" description="Helical" evidence="9">
    <location>
        <begin position="112"/>
        <end position="132"/>
    </location>
</feature>
<keyword evidence="4 9" id="KW-0812">Transmembrane</keyword>
<dbReference type="PROSITE" id="PS50026">
    <property type="entry name" value="EGF_3"/>
    <property type="match status" value="1"/>
</dbReference>
<feature type="transmembrane region" description="Helical" evidence="9">
    <location>
        <begin position="437"/>
        <end position="463"/>
    </location>
</feature>
<keyword evidence="8" id="KW-0245">EGF-like domain</keyword>
<keyword evidence="5 9" id="KW-1133">Transmembrane helix</keyword>
<dbReference type="EMBL" id="CAJNOG010000216">
    <property type="protein sequence ID" value="CAF1084979.1"/>
    <property type="molecule type" value="Genomic_DNA"/>
</dbReference>
<dbReference type="GO" id="GO:0038023">
    <property type="term" value="F:signaling receptor activity"/>
    <property type="evidence" value="ECO:0007669"/>
    <property type="project" value="InterPro"/>
</dbReference>
<accession>A0A814MWQ8</accession>
<evidence type="ECO:0000259" key="10">
    <source>
        <dbReference type="PROSITE" id="PS50026"/>
    </source>
</evidence>
<dbReference type="InterPro" id="IPR026612">
    <property type="entry name" value="STRA6-like"/>
</dbReference>
<evidence type="ECO:0000256" key="4">
    <source>
        <dbReference type="ARBA" id="ARBA00022692"/>
    </source>
</evidence>
<evidence type="ECO:0000256" key="1">
    <source>
        <dbReference type="ARBA" id="ARBA00004651"/>
    </source>
</evidence>
<feature type="transmembrane region" description="Helical" evidence="9">
    <location>
        <begin position="165"/>
        <end position="184"/>
    </location>
</feature>